<feature type="domain" description="Mechanosensitive ion channel MscS" evidence="8">
    <location>
        <begin position="108"/>
        <end position="172"/>
    </location>
</feature>
<dbReference type="Gene3D" id="1.10.287.1260">
    <property type="match status" value="1"/>
</dbReference>
<keyword evidence="7" id="KW-0406">Ion transport</keyword>
<evidence type="ECO:0000256" key="2">
    <source>
        <dbReference type="ARBA" id="ARBA00008017"/>
    </source>
</evidence>
<dbReference type="PANTHER" id="PTHR30221">
    <property type="entry name" value="SMALL-CONDUCTANCE MECHANOSENSITIVE CHANNEL"/>
    <property type="match status" value="1"/>
</dbReference>
<dbReference type="Pfam" id="PF00924">
    <property type="entry name" value="MS_channel_2nd"/>
    <property type="match status" value="1"/>
</dbReference>
<dbReference type="InterPro" id="IPR011066">
    <property type="entry name" value="MscS_channel_C_sf"/>
</dbReference>
<sequence length="294" mass="31793">MQFLGIPIDIATLTQMAIDMSGKLVLALLIFFVGKWIGKRIVNIAKRLMARSRMDNTAANFLGNLLYGIMLVAVILAALNKLGVNTNSFVAILGAAGVAIGVSLKDQLSNLAAGVLIVIFRPFSRGDVVEVGGKTGTVLDITLVNTRIRTANNHEIIIPNGDIMTSSSTNFSSLPTRRVDIAVGISYDADIRQAREVMIALAKAHPKALPDPEPTVVVTALGESSVDLMLRVWATNDNWFDLQCELLEQTKYAFDEAGIDIPFPNRTVQIEGLDKLAKLLDQKDDKSDAKSSDA</sequence>
<keyword evidence="3" id="KW-1003">Cell membrane</keyword>
<dbReference type="RefSeq" id="WP_228143722.1">
    <property type="nucleotide sequence ID" value="NZ_MUYU01000002.1"/>
</dbReference>
<keyword evidence="5 7" id="KW-1133">Transmembrane helix</keyword>
<feature type="transmembrane region" description="Helical" evidence="7">
    <location>
        <begin position="20"/>
        <end position="38"/>
    </location>
</feature>
<dbReference type="InterPro" id="IPR006685">
    <property type="entry name" value="MscS_channel_2nd"/>
</dbReference>
<organism evidence="10 11">
    <name type="scientific">Moraxella pluranimalium</name>
    <dbReference type="NCBI Taxonomy" id="470453"/>
    <lineage>
        <taxon>Bacteria</taxon>
        <taxon>Pseudomonadati</taxon>
        <taxon>Pseudomonadota</taxon>
        <taxon>Gammaproteobacteria</taxon>
        <taxon>Moraxellales</taxon>
        <taxon>Moraxellaceae</taxon>
        <taxon>Moraxella</taxon>
    </lineage>
</organism>
<evidence type="ECO:0000313" key="11">
    <source>
        <dbReference type="Proteomes" id="UP000189800"/>
    </source>
</evidence>
<keyword evidence="7" id="KW-0813">Transport</keyword>
<reference evidence="10 11" key="1">
    <citation type="submission" date="2017-02" db="EMBL/GenBank/DDBJ databases">
        <title>Draft genome sequence of Moraxella pluranimalium CCUG 54913T type strain.</title>
        <authorList>
            <person name="Salva-Serra F."/>
            <person name="Engstrom-Jakobsson H."/>
            <person name="Thorell K."/>
            <person name="Jaen-Luchoro D."/>
            <person name="Gonzales-Siles L."/>
            <person name="Karlsson R."/>
            <person name="Yazdan S."/>
            <person name="Boulund F."/>
            <person name="Johnning A."/>
            <person name="Engstrand L."/>
            <person name="Kristiansson E."/>
            <person name="Moore E."/>
        </authorList>
    </citation>
    <scope>NUCLEOTIDE SEQUENCE [LARGE SCALE GENOMIC DNA]</scope>
    <source>
        <strain evidence="10 11">CCUG 54913</strain>
    </source>
</reference>
<dbReference type="InterPro" id="IPR008910">
    <property type="entry name" value="MSC_TM_helix"/>
</dbReference>
<dbReference type="Pfam" id="PF21082">
    <property type="entry name" value="MS_channel_3rd"/>
    <property type="match status" value="1"/>
</dbReference>
<gene>
    <name evidence="10" type="ORF">B0680_00460</name>
</gene>
<comment type="function">
    <text evidence="7">Mechanosensitive channel that participates in the regulation of osmotic pressure changes within the cell, opening in response to stretch forces in the membrane lipid bilayer, without the need for other proteins. Contributes to normal resistance to hypoosmotic shock. Forms an ion channel of 1.0 nanosiemens conductance with a slight preference for anions.</text>
</comment>
<dbReference type="GO" id="GO:0008381">
    <property type="term" value="F:mechanosensitive monoatomic ion channel activity"/>
    <property type="evidence" value="ECO:0007669"/>
    <property type="project" value="InterPro"/>
</dbReference>
<dbReference type="Proteomes" id="UP000189800">
    <property type="component" value="Unassembled WGS sequence"/>
</dbReference>
<evidence type="ECO:0000256" key="6">
    <source>
        <dbReference type="ARBA" id="ARBA00023136"/>
    </source>
</evidence>
<evidence type="ECO:0000259" key="9">
    <source>
        <dbReference type="Pfam" id="PF21082"/>
    </source>
</evidence>
<dbReference type="SUPFAM" id="SSF82861">
    <property type="entry name" value="Mechanosensitive channel protein MscS (YggB), transmembrane region"/>
    <property type="match status" value="1"/>
</dbReference>
<keyword evidence="7" id="KW-0997">Cell inner membrane</keyword>
<comment type="subunit">
    <text evidence="7">Homoheptamer.</text>
</comment>
<comment type="caution">
    <text evidence="10">The sequence shown here is derived from an EMBL/GenBank/DDBJ whole genome shotgun (WGS) entry which is preliminary data.</text>
</comment>
<evidence type="ECO:0000256" key="4">
    <source>
        <dbReference type="ARBA" id="ARBA00022692"/>
    </source>
</evidence>
<proteinExistence type="inferred from homology"/>
<keyword evidence="7" id="KW-0407">Ion channel</keyword>
<dbReference type="SUPFAM" id="SSF82689">
    <property type="entry name" value="Mechanosensitive channel protein MscS (YggB), C-terminal domain"/>
    <property type="match status" value="1"/>
</dbReference>
<dbReference type="STRING" id="470453.B0680_00460"/>
<dbReference type="EMBL" id="MUYU01000002">
    <property type="protein sequence ID" value="OOS26312.1"/>
    <property type="molecule type" value="Genomic_DNA"/>
</dbReference>
<dbReference type="Gene3D" id="3.30.70.100">
    <property type="match status" value="1"/>
</dbReference>
<accession>A0A1T0CVG4</accession>
<keyword evidence="4 7" id="KW-0812">Transmembrane</keyword>
<dbReference type="AlphaFoldDB" id="A0A1T0CVG4"/>
<dbReference type="InterPro" id="IPR011014">
    <property type="entry name" value="MscS_channel_TM-2"/>
</dbReference>
<dbReference type="PANTHER" id="PTHR30221:SF1">
    <property type="entry name" value="SMALL-CONDUCTANCE MECHANOSENSITIVE CHANNEL"/>
    <property type="match status" value="1"/>
</dbReference>
<name>A0A1T0CVG4_9GAMM</name>
<evidence type="ECO:0000259" key="8">
    <source>
        <dbReference type="Pfam" id="PF00924"/>
    </source>
</evidence>
<dbReference type="Pfam" id="PF05552">
    <property type="entry name" value="MS_channel_1st_1"/>
    <property type="match status" value="1"/>
</dbReference>
<dbReference type="Gene3D" id="2.30.30.60">
    <property type="match status" value="1"/>
</dbReference>
<keyword evidence="11" id="KW-1185">Reference proteome</keyword>
<comment type="subcellular location">
    <subcellularLocation>
        <location evidence="7">Cell inner membrane</location>
        <topology evidence="7">Multi-pass membrane protein</topology>
    </subcellularLocation>
    <subcellularLocation>
        <location evidence="1">Cell membrane</location>
        <topology evidence="1">Multi-pass membrane protein</topology>
    </subcellularLocation>
</comment>
<dbReference type="InterPro" id="IPR023408">
    <property type="entry name" value="MscS_beta-dom_sf"/>
</dbReference>
<comment type="caution">
    <text evidence="7">Lacks conserved residue(s) required for the propagation of feature annotation.</text>
</comment>
<feature type="transmembrane region" description="Helical" evidence="7">
    <location>
        <begin position="59"/>
        <end position="79"/>
    </location>
</feature>
<feature type="domain" description="Mechanosensitive ion channel MscS C-terminal" evidence="9">
    <location>
        <begin position="179"/>
        <end position="261"/>
    </location>
</feature>
<dbReference type="SUPFAM" id="SSF50182">
    <property type="entry name" value="Sm-like ribonucleoproteins"/>
    <property type="match status" value="1"/>
</dbReference>
<evidence type="ECO:0000256" key="3">
    <source>
        <dbReference type="ARBA" id="ARBA00022475"/>
    </source>
</evidence>
<dbReference type="InterPro" id="IPR045275">
    <property type="entry name" value="MscS_archaea/bacteria_type"/>
</dbReference>
<keyword evidence="6 7" id="KW-0472">Membrane</keyword>
<comment type="similarity">
    <text evidence="2 7">Belongs to the MscS (TC 1.A.23) family.</text>
</comment>
<dbReference type="GO" id="GO:0005886">
    <property type="term" value="C:plasma membrane"/>
    <property type="evidence" value="ECO:0007669"/>
    <property type="project" value="UniProtKB-SubCell"/>
</dbReference>
<evidence type="ECO:0000256" key="1">
    <source>
        <dbReference type="ARBA" id="ARBA00004651"/>
    </source>
</evidence>
<evidence type="ECO:0000313" key="10">
    <source>
        <dbReference type="EMBL" id="OOS26312.1"/>
    </source>
</evidence>
<dbReference type="InterPro" id="IPR049278">
    <property type="entry name" value="MS_channel_C"/>
</dbReference>
<evidence type="ECO:0000256" key="7">
    <source>
        <dbReference type="RuleBase" id="RU369025"/>
    </source>
</evidence>
<dbReference type="InterPro" id="IPR010920">
    <property type="entry name" value="LSM_dom_sf"/>
</dbReference>
<protein>
    <recommendedName>
        <fullName evidence="7">Small-conductance mechanosensitive channel</fullName>
    </recommendedName>
</protein>
<evidence type="ECO:0000256" key="5">
    <source>
        <dbReference type="ARBA" id="ARBA00022989"/>
    </source>
</evidence>